<evidence type="ECO:0000313" key="3">
    <source>
        <dbReference type="Proteomes" id="UP000309174"/>
    </source>
</evidence>
<dbReference type="InterPro" id="IPR005031">
    <property type="entry name" value="COQ10_START"/>
</dbReference>
<dbReference type="SUPFAM" id="SSF55961">
    <property type="entry name" value="Bet v1-like"/>
    <property type="match status" value="2"/>
</dbReference>
<dbReference type="EMBL" id="VCKW01000027">
    <property type="protein sequence ID" value="TMR04908.1"/>
    <property type="molecule type" value="Genomic_DNA"/>
</dbReference>
<comment type="caution">
    <text evidence="2">The sequence shown here is derived from an EMBL/GenBank/DDBJ whole genome shotgun (WGS) entry which is preliminary data.</text>
</comment>
<proteinExistence type="predicted"/>
<dbReference type="Pfam" id="PF10604">
    <property type="entry name" value="Polyketide_cyc2"/>
    <property type="match status" value="1"/>
</dbReference>
<keyword evidence="3" id="KW-1185">Reference proteome</keyword>
<dbReference type="Proteomes" id="UP000309174">
    <property type="component" value="Unassembled WGS sequence"/>
</dbReference>
<evidence type="ECO:0000313" key="2">
    <source>
        <dbReference type="EMBL" id="TMR04908.1"/>
    </source>
</evidence>
<name>A0A5C4JGS0_9ACTN</name>
<sequence>MPPPGTRETEHEIMVRAPAAKVYQLIAEVENWPRIFPPTVYVDSEERHGRDERIRIWATANGEAKNWTSRRRLDPDALRIDFRQEVSRPPVAAMGGAWVIEPSSDRAAPETRVRLLHDYRAEDDDPDKLAWIDRAVDGNSHAELAALKAHAELEPGTGGLLMTFSDDVWVDGRAADVFDFLNEARHWPRRLPHVERVSLREDTPGQQLLTMDTRTKDGSTHTTTSVRVCLPHTKIVYKQIHVPPLMTLHTGEWELTPEDGGVRATSWHTVMINEANITKILGPEAGLPGARDFVRSALSANSLATLRHAKDYAERRG</sequence>
<dbReference type="RefSeq" id="WP_138644349.1">
    <property type="nucleotide sequence ID" value="NZ_VCKW01000027.1"/>
</dbReference>
<dbReference type="CDD" id="cd08861">
    <property type="entry name" value="OtcD1_ARO-CYC_like"/>
    <property type="match status" value="2"/>
</dbReference>
<dbReference type="InterPro" id="IPR023393">
    <property type="entry name" value="START-like_dom_sf"/>
</dbReference>
<reference evidence="2 3" key="1">
    <citation type="submission" date="2019-05" db="EMBL/GenBank/DDBJ databases">
        <title>Draft genome sequence of Actinomadura sp. 14C53.</title>
        <authorList>
            <person name="Saricaoglu S."/>
            <person name="Isik K."/>
        </authorList>
    </citation>
    <scope>NUCLEOTIDE SEQUENCE [LARGE SCALE GENOMIC DNA]</scope>
    <source>
        <strain evidence="2 3">14C53</strain>
    </source>
</reference>
<dbReference type="Gene3D" id="3.30.530.20">
    <property type="match status" value="2"/>
</dbReference>
<dbReference type="Pfam" id="PF03364">
    <property type="entry name" value="Polyketide_cyc"/>
    <property type="match status" value="1"/>
</dbReference>
<feature type="domain" description="Coenzyme Q-binding protein COQ10 START" evidence="1">
    <location>
        <begin position="15"/>
        <end position="121"/>
    </location>
</feature>
<gene>
    <name evidence="2" type="ORF">ETD83_07600</name>
</gene>
<dbReference type="AlphaFoldDB" id="A0A5C4JGS0"/>
<protein>
    <submittedName>
        <fullName evidence="2">Cyclase</fullName>
    </submittedName>
</protein>
<dbReference type="OrthoDB" id="3419705at2"/>
<accession>A0A5C4JGS0</accession>
<evidence type="ECO:0000259" key="1">
    <source>
        <dbReference type="Pfam" id="PF03364"/>
    </source>
</evidence>
<dbReference type="InterPro" id="IPR019587">
    <property type="entry name" value="Polyketide_cyclase/dehydratase"/>
</dbReference>
<organism evidence="2 3">
    <name type="scientific">Actinomadura soli</name>
    <dbReference type="NCBI Taxonomy" id="2508997"/>
    <lineage>
        <taxon>Bacteria</taxon>
        <taxon>Bacillati</taxon>
        <taxon>Actinomycetota</taxon>
        <taxon>Actinomycetes</taxon>
        <taxon>Streptosporangiales</taxon>
        <taxon>Thermomonosporaceae</taxon>
        <taxon>Actinomadura</taxon>
    </lineage>
</organism>